<accession>A0A5C6KF82</accession>
<reference evidence="1 2" key="1">
    <citation type="submission" date="2019-07" db="EMBL/GenBank/DDBJ databases">
        <title>Genome sequencing of Parabacteroides distasonis iSURF_7.</title>
        <authorList>
            <person name="Degefu H.N."/>
            <person name="Ruoff K.L."/>
            <person name="Price C.E."/>
            <person name="Valls R.A."/>
            <person name="O'Toole G.A."/>
        </authorList>
    </citation>
    <scope>NUCLEOTIDE SEQUENCE [LARGE SCALE GENOMIC DNA]</scope>
    <source>
        <strain evidence="1 2">CFPLTA003_1B</strain>
    </source>
</reference>
<comment type="caution">
    <text evidence="1">The sequence shown here is derived from an EMBL/GenBank/DDBJ whole genome shotgun (WGS) entry which is preliminary data.</text>
</comment>
<dbReference type="EMBL" id="VOHW01000006">
    <property type="protein sequence ID" value="TWV61393.1"/>
    <property type="molecule type" value="Genomic_DNA"/>
</dbReference>
<name>A0A5C6KF82_PARDI</name>
<dbReference type="Proteomes" id="UP000315827">
    <property type="component" value="Unassembled WGS sequence"/>
</dbReference>
<sequence length="66" mass="7790">MYLNENHQADLSRVQCLLRKMLPEPYHKAISDLRENQDPSIIYNIFGGVHQHAPNATRVEQKKYLR</sequence>
<evidence type="ECO:0000313" key="1">
    <source>
        <dbReference type="EMBL" id="TWV61393.1"/>
    </source>
</evidence>
<evidence type="ECO:0000313" key="2">
    <source>
        <dbReference type="Proteomes" id="UP000315827"/>
    </source>
</evidence>
<organism evidence="1 2">
    <name type="scientific">Parabacteroides distasonis</name>
    <dbReference type="NCBI Taxonomy" id="823"/>
    <lineage>
        <taxon>Bacteria</taxon>
        <taxon>Pseudomonadati</taxon>
        <taxon>Bacteroidota</taxon>
        <taxon>Bacteroidia</taxon>
        <taxon>Bacteroidales</taxon>
        <taxon>Tannerellaceae</taxon>
        <taxon>Parabacteroides</taxon>
    </lineage>
</organism>
<proteinExistence type="predicted"/>
<dbReference type="AlphaFoldDB" id="A0A5C6KF82"/>
<gene>
    <name evidence="1" type="ORF">FSA05_12080</name>
</gene>
<protein>
    <submittedName>
        <fullName evidence="1">Uncharacterized protein</fullName>
    </submittedName>
</protein>